<dbReference type="AlphaFoldDB" id="A0A1D3K883"/>
<protein>
    <submittedName>
        <fullName evidence="2">Zinc chelation protein SecC</fullName>
    </submittedName>
</protein>
<dbReference type="Gene3D" id="3.10.450.50">
    <property type="match status" value="1"/>
</dbReference>
<dbReference type="GO" id="GO:0016887">
    <property type="term" value="F:ATP hydrolysis activity"/>
    <property type="evidence" value="ECO:0007669"/>
    <property type="project" value="InterPro"/>
</dbReference>
<dbReference type="Pfam" id="PF02810">
    <property type="entry name" value="SEC-C"/>
    <property type="match status" value="1"/>
</dbReference>
<dbReference type="Proteomes" id="UP000245431">
    <property type="component" value="Chromosome PVE_r2"/>
</dbReference>
<sequence>MQGGDEKSTPDVLDVTQLIRIEAVHRGFLYQHLYTVGCLLLAQAAAVDVVMVELDEDIELVTDQGRIYVQVKTRSKPIIPSDISSALERFENLRNEHAEGMRKGEAAFVIVANQAPSVQFQQTINDKKLPPDVLFVWPQSTSERHPALPPAWESLTDAAAWCIAQAEKLNFSLLSPDSLIWKLAGLAQLAATGSAPNKQHAFHAKDLPALFEQLIVQLQDFPAPPAFYRPQKLEPSLASDERVRIICGLSGAGKTAWAAQAALHCSQLCAYYDTGDLPGPALASTLVRELAAKFATPDRDGLRKILLPGASGYEALRTFDTFLDQQGATLLLILDNAHRVPVENLRDTLNATKCIRFVLLCQPHDNVRELEAVTGLQREALLGWDIDTVAAAVDDLGGYATAQGYEQLRTYTGGLPLYVQSAAKIAVTEYGGNVDVLCAELQQQENSVETAQEVILTRIYQGFDKLTQDSLALFSLTDVGLSREEVCELLVKSLNVSTGGAASILKKMRATGTVEIFGNQMLKVHDAVRALGLQHLELMDPAVANNALMALKELLVVSLHKTRDTSRFALLTQVYIKLNDVMTLIALSGEELFYEMGINVDILASLERATNSDTLEPVHKFWALDGLVFSELREGRPDKIVQRLEAMEALLIEYKFDFREQIAYAMKRILFSAENGNAYEVKRLVEQAITKLPDAEHERIFDYNHAIALWKLKRYKEAEALCWKVTDGYYDLFGIRPADVMGKNADVLWKIIKRPENVHEHLKHLADALELYAIILQARGKPTPFIRIHSMKFYNMAGAPESMVRVGQDLADEFVARKDYEGAREVMEQHVLPIVNTAGLVNRLVQVRSQYAVILALCGRHDDADAEMTRLGPYFDGLTGEQRQEVENQSNYIAQLAYEALKPTIGQMFGAVGRNDRCPCGSGLKYKKCHGA</sequence>
<accession>A0A1D3K883</accession>
<evidence type="ECO:0000313" key="3">
    <source>
        <dbReference type="Proteomes" id="UP000245431"/>
    </source>
</evidence>
<organism evidence="2 3">
    <name type="scientific">Pseudomonas veronii 1YdBTEX2</name>
    <dbReference type="NCBI Taxonomy" id="1295141"/>
    <lineage>
        <taxon>Bacteria</taxon>
        <taxon>Pseudomonadati</taxon>
        <taxon>Pseudomonadota</taxon>
        <taxon>Gammaproteobacteria</taxon>
        <taxon>Pseudomonadales</taxon>
        <taxon>Pseudomonadaceae</taxon>
        <taxon>Pseudomonas</taxon>
    </lineage>
</organism>
<reference evidence="3" key="1">
    <citation type="submission" date="2016-07" db="EMBL/GenBank/DDBJ databases">
        <authorList>
            <person name="Florea S."/>
            <person name="Webb J.S."/>
            <person name="Jaromczyk J."/>
            <person name="Schardl C.L."/>
        </authorList>
    </citation>
    <scope>NUCLEOTIDE SEQUENCE [LARGE SCALE GENOMIC DNA]</scope>
    <source>
        <strain evidence="3">1YdBTEX2</strain>
    </source>
</reference>
<dbReference type="InterPro" id="IPR027417">
    <property type="entry name" value="P-loop_NTPase"/>
</dbReference>
<dbReference type="InterPro" id="IPR004027">
    <property type="entry name" value="SEC_C_motif"/>
</dbReference>
<evidence type="ECO:0000313" key="2">
    <source>
        <dbReference type="EMBL" id="SBW84536.1"/>
    </source>
</evidence>
<dbReference type="Pfam" id="PF13401">
    <property type="entry name" value="AAA_22"/>
    <property type="match status" value="1"/>
</dbReference>
<proteinExistence type="predicted"/>
<dbReference type="InterPro" id="IPR049945">
    <property type="entry name" value="AAA_22"/>
</dbReference>
<feature type="domain" description="ORC1/DEAH AAA+ ATPase" evidence="1">
    <location>
        <begin position="240"/>
        <end position="363"/>
    </location>
</feature>
<dbReference type="EMBL" id="LT599584">
    <property type="protein sequence ID" value="SBW84536.1"/>
    <property type="molecule type" value="Genomic_DNA"/>
</dbReference>
<dbReference type="SUPFAM" id="SSF52540">
    <property type="entry name" value="P-loop containing nucleoside triphosphate hydrolases"/>
    <property type="match status" value="1"/>
</dbReference>
<name>A0A1D3K883_PSEVE</name>
<dbReference type="SUPFAM" id="SSF103642">
    <property type="entry name" value="Sec-C motif"/>
    <property type="match status" value="1"/>
</dbReference>
<evidence type="ECO:0000259" key="1">
    <source>
        <dbReference type="Pfam" id="PF13401"/>
    </source>
</evidence>
<gene>
    <name evidence="2" type="ORF">PVE_R2G0510</name>
</gene>